<evidence type="ECO:0000256" key="3">
    <source>
        <dbReference type="ARBA" id="ARBA00023172"/>
    </source>
</evidence>
<dbReference type="PANTHER" id="PTHR30349">
    <property type="entry name" value="PHAGE INTEGRASE-RELATED"/>
    <property type="match status" value="1"/>
</dbReference>
<comment type="caution">
    <text evidence="5">The sequence shown here is derived from an EMBL/GenBank/DDBJ whole genome shotgun (WGS) entry which is preliminary data.</text>
</comment>
<dbReference type="CDD" id="cd01189">
    <property type="entry name" value="INT_ICEBs1_C_like"/>
    <property type="match status" value="1"/>
</dbReference>
<sequence length="493" mass="56074">MASVKLIEPKKKPKYFQLTAIVMVNGKSERRYGRFDFDPTELKTARQRLAAANAAAVEFEREQQAKIDREMAGGNKTFEQVALEYIDSNRSLLEPSARLKGDAEQHRNKANTTRNKDSYLNKIKCYPQFAQKPIGTITKKDCDQVLHLLEKGCTRVYQRATLKPGAKVYKTMSCPKIAEFCTIGEETVEKSFRGESVSLDSAQQIAKSLGQEVETLFDVETDERPVTQKTMREYVLFIRAVINYANENYNVDAKPPQIRACGKKGKSVDCLHKDEVERLQQTLKECSLLERAIILSLLNTGVRRRELAGLTWQDVNFKECTIHISKSLLVFQNFGYQLTVTKENNVRDVDVAPEFMAFLEDYYRQWKAQKKVMGAAWQKSLDRKSAKYASSLLALRGNDFVICNDHGFPINPDSYGSLVRRVGKKAGIEGLHPHMFRHTFVSILLSNPNIGIATVAAEAGHAQPSTTLAIYTQVYDRRREEIRKQMSQELYSE</sequence>
<protein>
    <submittedName>
        <fullName evidence="5">Site-specific integrase</fullName>
    </submittedName>
</protein>
<dbReference type="PANTHER" id="PTHR30349:SF41">
    <property type="entry name" value="INTEGRASE_RECOMBINASE PROTEIN MJ0367-RELATED"/>
    <property type="match status" value="1"/>
</dbReference>
<evidence type="ECO:0000313" key="6">
    <source>
        <dbReference type="Proteomes" id="UP000824065"/>
    </source>
</evidence>
<evidence type="ECO:0000313" key="5">
    <source>
        <dbReference type="EMBL" id="HIZ57596.1"/>
    </source>
</evidence>
<dbReference type="InterPro" id="IPR013762">
    <property type="entry name" value="Integrase-like_cat_sf"/>
</dbReference>
<dbReference type="Gene3D" id="1.10.443.10">
    <property type="entry name" value="Intergrase catalytic core"/>
    <property type="match status" value="1"/>
</dbReference>
<dbReference type="InterPro" id="IPR010998">
    <property type="entry name" value="Integrase_recombinase_N"/>
</dbReference>
<accession>A0A9D2JLA4</accession>
<comment type="similarity">
    <text evidence="1">Belongs to the 'phage' integrase family.</text>
</comment>
<feature type="domain" description="Tyr recombinase" evidence="4">
    <location>
        <begin position="266"/>
        <end position="487"/>
    </location>
</feature>
<dbReference type="PROSITE" id="PS51898">
    <property type="entry name" value="TYR_RECOMBINASE"/>
    <property type="match status" value="1"/>
</dbReference>
<evidence type="ECO:0000256" key="1">
    <source>
        <dbReference type="ARBA" id="ARBA00008857"/>
    </source>
</evidence>
<organism evidence="5 6">
    <name type="scientific">Candidatus Faecalibacterium gallistercoris</name>
    <dbReference type="NCBI Taxonomy" id="2838579"/>
    <lineage>
        <taxon>Bacteria</taxon>
        <taxon>Bacillati</taxon>
        <taxon>Bacillota</taxon>
        <taxon>Clostridia</taxon>
        <taxon>Eubacteriales</taxon>
        <taxon>Oscillospiraceae</taxon>
        <taxon>Faecalibacterium</taxon>
    </lineage>
</organism>
<dbReference type="InterPro" id="IPR050090">
    <property type="entry name" value="Tyrosine_recombinase_XerCD"/>
</dbReference>
<keyword evidence="3" id="KW-0233">DNA recombination</keyword>
<reference evidence="5" key="2">
    <citation type="submission" date="2021-04" db="EMBL/GenBank/DDBJ databases">
        <authorList>
            <person name="Gilroy R."/>
        </authorList>
    </citation>
    <scope>NUCLEOTIDE SEQUENCE</scope>
    <source>
        <strain evidence="5">ChiBcec16-3735</strain>
    </source>
</reference>
<dbReference type="Proteomes" id="UP000824065">
    <property type="component" value="Unassembled WGS sequence"/>
</dbReference>
<dbReference type="Pfam" id="PF00589">
    <property type="entry name" value="Phage_integrase"/>
    <property type="match status" value="1"/>
</dbReference>
<dbReference type="AlphaFoldDB" id="A0A9D2JLA4"/>
<dbReference type="InterPro" id="IPR011010">
    <property type="entry name" value="DNA_brk_join_enz"/>
</dbReference>
<gene>
    <name evidence="5" type="ORF">H9725_03290</name>
</gene>
<dbReference type="InterPro" id="IPR002104">
    <property type="entry name" value="Integrase_catalytic"/>
</dbReference>
<name>A0A9D2JLA4_9FIRM</name>
<evidence type="ECO:0000259" key="4">
    <source>
        <dbReference type="PROSITE" id="PS51898"/>
    </source>
</evidence>
<dbReference type="GO" id="GO:0003677">
    <property type="term" value="F:DNA binding"/>
    <property type="evidence" value="ECO:0007669"/>
    <property type="project" value="UniProtKB-KW"/>
</dbReference>
<keyword evidence="2" id="KW-0238">DNA-binding</keyword>
<dbReference type="Gene3D" id="1.10.150.130">
    <property type="match status" value="1"/>
</dbReference>
<reference evidence="5" key="1">
    <citation type="journal article" date="2021" name="PeerJ">
        <title>Extensive microbial diversity within the chicken gut microbiome revealed by metagenomics and culture.</title>
        <authorList>
            <person name="Gilroy R."/>
            <person name="Ravi A."/>
            <person name="Getino M."/>
            <person name="Pursley I."/>
            <person name="Horton D.L."/>
            <person name="Alikhan N.F."/>
            <person name="Baker D."/>
            <person name="Gharbi K."/>
            <person name="Hall N."/>
            <person name="Watson M."/>
            <person name="Adriaenssens E.M."/>
            <person name="Foster-Nyarko E."/>
            <person name="Jarju S."/>
            <person name="Secka A."/>
            <person name="Antonio M."/>
            <person name="Oren A."/>
            <person name="Chaudhuri R.R."/>
            <person name="La Ragione R."/>
            <person name="Hildebrand F."/>
            <person name="Pallen M.J."/>
        </authorList>
    </citation>
    <scope>NUCLEOTIDE SEQUENCE</scope>
    <source>
        <strain evidence="5">ChiBcec16-3735</strain>
    </source>
</reference>
<proteinExistence type="inferred from homology"/>
<dbReference type="GO" id="GO:0006310">
    <property type="term" value="P:DNA recombination"/>
    <property type="evidence" value="ECO:0007669"/>
    <property type="project" value="UniProtKB-KW"/>
</dbReference>
<dbReference type="GO" id="GO:0015074">
    <property type="term" value="P:DNA integration"/>
    <property type="evidence" value="ECO:0007669"/>
    <property type="project" value="InterPro"/>
</dbReference>
<dbReference type="EMBL" id="DXBJ01000022">
    <property type="protein sequence ID" value="HIZ57596.1"/>
    <property type="molecule type" value="Genomic_DNA"/>
</dbReference>
<evidence type="ECO:0000256" key="2">
    <source>
        <dbReference type="ARBA" id="ARBA00023125"/>
    </source>
</evidence>
<dbReference type="SUPFAM" id="SSF56349">
    <property type="entry name" value="DNA breaking-rejoining enzymes"/>
    <property type="match status" value="1"/>
</dbReference>